<dbReference type="Proteomes" id="UP000775872">
    <property type="component" value="Unassembled WGS sequence"/>
</dbReference>
<name>A0A9N9W8A3_9HYPO</name>
<keyword evidence="4" id="KW-1185">Reference proteome</keyword>
<feature type="compositionally biased region" description="Polar residues" evidence="1">
    <location>
        <begin position="1"/>
        <end position="20"/>
    </location>
</feature>
<gene>
    <name evidence="3" type="ORF">CSOL1703_00011128</name>
</gene>
<proteinExistence type="predicted"/>
<dbReference type="EMBL" id="CABFOC020000011">
    <property type="protein sequence ID" value="CAH0045379.1"/>
    <property type="molecule type" value="Genomic_DNA"/>
</dbReference>
<comment type="caution">
    <text evidence="3">The sequence shown here is derived from an EMBL/GenBank/DDBJ whole genome shotgun (WGS) entry which is preliminary data.</text>
</comment>
<dbReference type="OrthoDB" id="3759773at2759"/>
<reference evidence="3" key="1">
    <citation type="submission" date="2021-10" db="EMBL/GenBank/DDBJ databases">
        <authorList>
            <person name="Piombo E."/>
        </authorList>
    </citation>
    <scope>NUCLEOTIDE SEQUENCE</scope>
</reference>
<evidence type="ECO:0000259" key="2">
    <source>
        <dbReference type="Pfam" id="PF12937"/>
    </source>
</evidence>
<evidence type="ECO:0000313" key="3">
    <source>
        <dbReference type="EMBL" id="CAH0045379.1"/>
    </source>
</evidence>
<dbReference type="InterPro" id="IPR001810">
    <property type="entry name" value="F-box_dom"/>
</dbReference>
<sequence>MDIAQDSDSNIGSAENSASYDGNIPSLPDDVLYEILSYFKPRDSDQHKDWKFEKERRQVVQNLRLVCGRFNQIASPHLMDELIVRIDEQSLAHATRLLETPLISPGIRSIKVVLAYRPKEIADHIFRFAMLKMEELREIQRDCSWKLDEYSSASARGEETPHQLVELYGEAIGNYDTIREAWKDHLEYGEEQGVHGHFYEDDGFLEDDIEEQALEEVRPEDEAKFAAYRQVLQEAHEQYAAKHREQYLLVKDASFARVLASSVARSKSSIAISFVDEHMQNMSRETDAPALTDKSQLSSFLLAPSSWGMIWEVDRDALIHTVGVLADLPMALMKEGIAVKQLKLFCFPVAGDFPRLKPSVGSWEDLEKALVHLELFRFEGPSTNRLLVGRWSLPEVEKRSNLFRYLGAAFMSSALESAHLDAHCLNAVPLHSVFQRIRWPRIKHLFIRNICLSQDDISDLCKGIAPAESLDLRWRSFKAVLDLLHEVAVRHQCRVKFKDPGIFDEKLQAATDMYLSADKDGRNPLDESLNSPLLWIGDFIEDDSEGTFEDEV</sequence>
<organism evidence="3 4">
    <name type="scientific">Clonostachys solani</name>
    <dbReference type="NCBI Taxonomy" id="160281"/>
    <lineage>
        <taxon>Eukaryota</taxon>
        <taxon>Fungi</taxon>
        <taxon>Dikarya</taxon>
        <taxon>Ascomycota</taxon>
        <taxon>Pezizomycotina</taxon>
        <taxon>Sordariomycetes</taxon>
        <taxon>Hypocreomycetidae</taxon>
        <taxon>Hypocreales</taxon>
        <taxon>Bionectriaceae</taxon>
        <taxon>Clonostachys</taxon>
    </lineage>
</organism>
<evidence type="ECO:0000256" key="1">
    <source>
        <dbReference type="SAM" id="MobiDB-lite"/>
    </source>
</evidence>
<dbReference type="CDD" id="cd09917">
    <property type="entry name" value="F-box_SF"/>
    <property type="match status" value="1"/>
</dbReference>
<protein>
    <recommendedName>
        <fullName evidence="2">F-box domain-containing protein</fullName>
    </recommendedName>
</protein>
<feature type="domain" description="F-box" evidence="2">
    <location>
        <begin position="24"/>
        <end position="78"/>
    </location>
</feature>
<accession>A0A9N9W8A3</accession>
<dbReference type="AlphaFoldDB" id="A0A9N9W8A3"/>
<feature type="region of interest" description="Disordered" evidence="1">
    <location>
        <begin position="1"/>
        <end position="22"/>
    </location>
</feature>
<evidence type="ECO:0000313" key="4">
    <source>
        <dbReference type="Proteomes" id="UP000775872"/>
    </source>
</evidence>
<dbReference type="Pfam" id="PF12937">
    <property type="entry name" value="F-box-like"/>
    <property type="match status" value="1"/>
</dbReference>